<evidence type="ECO:0000259" key="2">
    <source>
        <dbReference type="Pfam" id="PF14062"/>
    </source>
</evidence>
<dbReference type="STRING" id="526218.Sterm_3568"/>
<keyword evidence="4" id="KW-1185">Reference proteome</keyword>
<dbReference type="RefSeq" id="WP_012862984.1">
    <property type="nucleotide sequence ID" value="NC_013517.1"/>
</dbReference>
<accession>D1ARB6</accession>
<protein>
    <recommendedName>
        <fullName evidence="2">DUF4253 domain-containing protein</fullName>
    </recommendedName>
</protein>
<dbReference type="AlphaFoldDB" id="D1ARB6"/>
<dbReference type="KEGG" id="str:Sterm_3568"/>
<evidence type="ECO:0000313" key="4">
    <source>
        <dbReference type="Proteomes" id="UP000000845"/>
    </source>
</evidence>
<feature type="domain" description="DUF4253" evidence="2">
    <location>
        <begin position="139"/>
        <end position="248"/>
    </location>
</feature>
<reference evidence="3 4" key="2">
    <citation type="journal article" date="2010" name="Stand. Genomic Sci.">
        <title>Complete genome sequence of Sebaldella termitidis type strain (NCTC 11300).</title>
        <authorList>
            <person name="Harmon-Smith M."/>
            <person name="Celia L."/>
            <person name="Chertkov O."/>
            <person name="Lapidus A."/>
            <person name="Copeland A."/>
            <person name="Glavina Del Rio T."/>
            <person name="Nolan M."/>
            <person name="Lucas S."/>
            <person name="Tice H."/>
            <person name="Cheng J.F."/>
            <person name="Han C."/>
            <person name="Detter J.C."/>
            <person name="Bruce D."/>
            <person name="Goodwin L."/>
            <person name="Pitluck S."/>
            <person name="Pati A."/>
            <person name="Liolios K."/>
            <person name="Ivanova N."/>
            <person name="Mavromatis K."/>
            <person name="Mikhailova N."/>
            <person name="Chen A."/>
            <person name="Palaniappan K."/>
            <person name="Land M."/>
            <person name="Hauser L."/>
            <person name="Chang Y.J."/>
            <person name="Jeffries C.D."/>
            <person name="Brettin T."/>
            <person name="Goker M."/>
            <person name="Beck B."/>
            <person name="Bristow J."/>
            <person name="Eisen J.A."/>
            <person name="Markowitz V."/>
            <person name="Hugenholtz P."/>
            <person name="Kyrpides N.C."/>
            <person name="Klenk H.P."/>
            <person name="Chen F."/>
        </authorList>
    </citation>
    <scope>NUCLEOTIDE SEQUENCE [LARGE SCALE GENOMIC DNA]</scope>
    <source>
        <strain evidence="4">ATCC 33386 / NCTC 11300</strain>
    </source>
</reference>
<reference evidence="4" key="1">
    <citation type="submission" date="2009-09" db="EMBL/GenBank/DDBJ databases">
        <title>The complete chromosome of Sebaldella termitidis ATCC 33386.</title>
        <authorList>
            <consortium name="US DOE Joint Genome Institute (JGI-PGF)"/>
            <person name="Lucas S."/>
            <person name="Copeland A."/>
            <person name="Lapidus A."/>
            <person name="Glavina del Rio T."/>
            <person name="Dalin E."/>
            <person name="Tice H."/>
            <person name="Bruce D."/>
            <person name="Goodwin L."/>
            <person name="Pitluck S."/>
            <person name="Kyrpides N."/>
            <person name="Mavromatis K."/>
            <person name="Ivanova N."/>
            <person name="Mikhailova N."/>
            <person name="Sims D."/>
            <person name="Meincke L."/>
            <person name="Brettin T."/>
            <person name="Detter J.C."/>
            <person name="Han C."/>
            <person name="Larimer F."/>
            <person name="Land M."/>
            <person name="Hauser L."/>
            <person name="Markowitz V."/>
            <person name="Cheng J.F."/>
            <person name="Hugenholtz P."/>
            <person name="Woyke T."/>
            <person name="Wu D."/>
            <person name="Eisen J.A."/>
        </authorList>
    </citation>
    <scope>NUCLEOTIDE SEQUENCE [LARGE SCALE GENOMIC DNA]</scope>
    <source>
        <strain evidence="4">ATCC 33386 / NCTC 11300</strain>
    </source>
</reference>
<name>D1ARB6_SEBTE</name>
<dbReference type="EMBL" id="CP001739">
    <property type="protein sequence ID" value="ACZ10402.1"/>
    <property type="molecule type" value="Genomic_DNA"/>
</dbReference>
<dbReference type="Proteomes" id="UP000000845">
    <property type="component" value="Chromosome"/>
</dbReference>
<dbReference type="HOGENOM" id="CLU_087933_1_0_0"/>
<evidence type="ECO:0000313" key="3">
    <source>
        <dbReference type="EMBL" id="ACZ10402.1"/>
    </source>
</evidence>
<feature type="coiled-coil region" evidence="1">
    <location>
        <begin position="56"/>
        <end position="88"/>
    </location>
</feature>
<keyword evidence="1" id="KW-0175">Coiled coil</keyword>
<dbReference type="InterPro" id="IPR025349">
    <property type="entry name" value="DUF4253"/>
</dbReference>
<proteinExistence type="predicted"/>
<gene>
    <name evidence="3" type="ordered locus">Sterm_3568</name>
</gene>
<dbReference type="Pfam" id="PF14062">
    <property type="entry name" value="DUF4253"/>
    <property type="match status" value="1"/>
</dbReference>
<evidence type="ECO:0000256" key="1">
    <source>
        <dbReference type="SAM" id="Coils"/>
    </source>
</evidence>
<sequence length="248" mass="29136">MTEECKFIADFLGCEYEIFENEENDTGIINKFREWSSQGREEGFYPVIIIPSDILAEALELALEDREMENSREEIEKYREEIIKEAESIDVKKFLDERFSEYSEMHEDMDIMGEFLETEPCHGFYSHIDKAAPYNEILLVKIPVKNPWEIAAWIPMGGFNDCPEPAAQAAVFRYWYEKYKAVPAVVTYDVWELKAENPPKTEEEAESLAKEQFSFCYDIVMQAARGWDRIRALASTLKNSSAWYFWWD</sequence>
<dbReference type="eggNOG" id="ENOG502ZBZQ">
    <property type="taxonomic scope" value="Bacteria"/>
</dbReference>
<organism evidence="3 4">
    <name type="scientific">Sebaldella termitidis (strain ATCC 33386 / NCTC 11300)</name>
    <dbReference type="NCBI Taxonomy" id="526218"/>
    <lineage>
        <taxon>Bacteria</taxon>
        <taxon>Fusobacteriati</taxon>
        <taxon>Fusobacteriota</taxon>
        <taxon>Fusobacteriia</taxon>
        <taxon>Fusobacteriales</taxon>
        <taxon>Leptotrichiaceae</taxon>
        <taxon>Sebaldella</taxon>
    </lineage>
</organism>